<evidence type="ECO:0000256" key="7">
    <source>
        <dbReference type="SAM" id="Phobius"/>
    </source>
</evidence>
<keyword evidence="4 7" id="KW-0812">Transmembrane</keyword>
<organism evidence="9 10">
    <name type="scientific">Moryella indoligenes</name>
    <dbReference type="NCBI Taxonomy" id="371674"/>
    <lineage>
        <taxon>Bacteria</taxon>
        <taxon>Bacillati</taxon>
        <taxon>Bacillota</taxon>
        <taxon>Clostridia</taxon>
        <taxon>Lachnospirales</taxon>
        <taxon>Lachnospiraceae</taxon>
        <taxon>Moryella</taxon>
    </lineage>
</organism>
<dbReference type="PANTHER" id="PTHR30506">
    <property type="entry name" value="INNER MEMBRANE PROTEIN"/>
    <property type="match status" value="1"/>
</dbReference>
<feature type="transmembrane region" description="Helical" evidence="7">
    <location>
        <begin position="33"/>
        <end position="54"/>
    </location>
</feature>
<feature type="domain" description="Glycine transporter" evidence="8">
    <location>
        <begin position="8"/>
        <end position="81"/>
    </location>
</feature>
<feature type="transmembrane region" description="Helical" evidence="7">
    <location>
        <begin position="160"/>
        <end position="178"/>
    </location>
</feature>
<evidence type="ECO:0000256" key="2">
    <source>
        <dbReference type="ARBA" id="ARBA00008193"/>
    </source>
</evidence>
<keyword evidence="6 7" id="KW-0472">Membrane</keyword>
<sequence>MFSSLIVWMDFVGTVAFAISGAMVAARKNMDIFGVNMLAVLTATGGGMIRDIIIGRTPPVMFLNPSYVLIAVLTANILFLVLYSRKSLPLSQRVGEQLLFWFDTLGLAAFTVDGVFAGVQAQHGDKLFLIAFLGVMTGVGGGALRDIFADEMPQIFVKHVYAVASVAGAVVTGLFWRITAEENIAVAAGALTVIALRYEAVRHHWNLPRLR</sequence>
<evidence type="ECO:0000256" key="1">
    <source>
        <dbReference type="ARBA" id="ARBA00004651"/>
    </source>
</evidence>
<keyword evidence="10" id="KW-1185">Reference proteome</keyword>
<dbReference type="GO" id="GO:0005886">
    <property type="term" value="C:plasma membrane"/>
    <property type="evidence" value="ECO:0007669"/>
    <property type="project" value="UniProtKB-SubCell"/>
</dbReference>
<keyword evidence="5 7" id="KW-1133">Transmembrane helix</keyword>
<protein>
    <submittedName>
        <fullName evidence="9">Membrane protein YeiH</fullName>
    </submittedName>
</protein>
<gene>
    <name evidence="9" type="ORF">J2S20_000290</name>
</gene>
<evidence type="ECO:0000313" key="9">
    <source>
        <dbReference type="EMBL" id="MDQ0151610.1"/>
    </source>
</evidence>
<reference evidence="9" key="1">
    <citation type="submission" date="2023-07" db="EMBL/GenBank/DDBJ databases">
        <title>Genomic Encyclopedia of Type Strains, Phase IV (KMG-IV): sequencing the most valuable type-strain genomes for metagenomic binning, comparative biology and taxonomic classification.</title>
        <authorList>
            <person name="Goeker M."/>
        </authorList>
    </citation>
    <scope>NUCLEOTIDE SEQUENCE</scope>
    <source>
        <strain evidence="9">DSM 19659</strain>
    </source>
</reference>
<feature type="transmembrane region" description="Helical" evidence="7">
    <location>
        <begin position="66"/>
        <end position="86"/>
    </location>
</feature>
<comment type="caution">
    <text evidence="9">The sequence shown here is derived from an EMBL/GenBank/DDBJ whole genome shotgun (WGS) entry which is preliminary data.</text>
</comment>
<feature type="transmembrane region" description="Helical" evidence="7">
    <location>
        <begin position="98"/>
        <end position="121"/>
    </location>
</feature>
<keyword evidence="3" id="KW-1003">Cell membrane</keyword>
<proteinExistence type="inferred from homology"/>
<dbReference type="InterPro" id="IPR005115">
    <property type="entry name" value="Gly_transporter"/>
</dbReference>
<feature type="transmembrane region" description="Helical" evidence="7">
    <location>
        <begin position="127"/>
        <end position="148"/>
    </location>
</feature>
<comment type="subcellular location">
    <subcellularLocation>
        <location evidence="1">Cell membrane</location>
        <topology evidence="1">Multi-pass membrane protein</topology>
    </subcellularLocation>
</comment>
<comment type="similarity">
    <text evidence="2">Belongs to the UPF0126 family.</text>
</comment>
<dbReference type="RefSeq" id="WP_106612965.1">
    <property type="nucleotide sequence ID" value="NZ_JAUSTO010000002.1"/>
</dbReference>
<evidence type="ECO:0000256" key="5">
    <source>
        <dbReference type="ARBA" id="ARBA00022989"/>
    </source>
</evidence>
<feature type="domain" description="Glycine transporter" evidence="8">
    <location>
        <begin position="101"/>
        <end position="176"/>
    </location>
</feature>
<dbReference type="EMBL" id="JAUSTO010000002">
    <property type="protein sequence ID" value="MDQ0151610.1"/>
    <property type="molecule type" value="Genomic_DNA"/>
</dbReference>
<dbReference type="Proteomes" id="UP001241537">
    <property type="component" value="Unassembled WGS sequence"/>
</dbReference>
<evidence type="ECO:0000256" key="4">
    <source>
        <dbReference type="ARBA" id="ARBA00022692"/>
    </source>
</evidence>
<evidence type="ECO:0000259" key="8">
    <source>
        <dbReference type="Pfam" id="PF03458"/>
    </source>
</evidence>
<evidence type="ECO:0000256" key="6">
    <source>
        <dbReference type="ARBA" id="ARBA00023136"/>
    </source>
</evidence>
<evidence type="ECO:0000256" key="3">
    <source>
        <dbReference type="ARBA" id="ARBA00022475"/>
    </source>
</evidence>
<evidence type="ECO:0000313" key="10">
    <source>
        <dbReference type="Proteomes" id="UP001241537"/>
    </source>
</evidence>
<name>A0AAE3V963_9FIRM</name>
<feature type="transmembrane region" description="Helical" evidence="7">
    <location>
        <begin position="6"/>
        <end position="26"/>
    </location>
</feature>
<dbReference type="Pfam" id="PF03458">
    <property type="entry name" value="Gly_transporter"/>
    <property type="match status" value="2"/>
</dbReference>
<dbReference type="AlphaFoldDB" id="A0AAE3V963"/>
<dbReference type="PANTHER" id="PTHR30506:SF3">
    <property type="entry name" value="UPF0126 INNER MEMBRANE PROTEIN YADS-RELATED"/>
    <property type="match status" value="1"/>
</dbReference>
<accession>A0AAE3V963</accession>